<keyword evidence="3" id="KW-0732">Signal</keyword>
<dbReference type="Pfam" id="PF00884">
    <property type="entry name" value="Sulfatase"/>
    <property type="match status" value="1"/>
</dbReference>
<organism evidence="5 6">
    <name type="scientific">Wocania arenilitoris</name>
    <dbReference type="NCBI Taxonomy" id="2044858"/>
    <lineage>
        <taxon>Bacteria</taxon>
        <taxon>Pseudomonadati</taxon>
        <taxon>Bacteroidota</taxon>
        <taxon>Flavobacteriia</taxon>
        <taxon>Flavobacteriales</taxon>
        <taxon>Flavobacteriaceae</taxon>
        <taxon>Wocania</taxon>
    </lineage>
</organism>
<evidence type="ECO:0000256" key="1">
    <source>
        <dbReference type="ARBA" id="ARBA00008779"/>
    </source>
</evidence>
<feature type="domain" description="Sulfatase N-terminal" evidence="4">
    <location>
        <begin position="40"/>
        <end position="351"/>
    </location>
</feature>
<evidence type="ECO:0000313" key="6">
    <source>
        <dbReference type="Proteomes" id="UP001199795"/>
    </source>
</evidence>
<dbReference type="InterPro" id="IPR017850">
    <property type="entry name" value="Alkaline_phosphatase_core_sf"/>
</dbReference>
<dbReference type="CDD" id="cd16026">
    <property type="entry name" value="GALNS_like"/>
    <property type="match status" value="1"/>
</dbReference>
<comment type="caution">
    <text evidence="5">The sequence shown here is derived from an EMBL/GenBank/DDBJ whole genome shotgun (WGS) entry which is preliminary data.</text>
</comment>
<name>A0AAE3EL90_9FLAO</name>
<accession>A0AAE3EL90</accession>
<dbReference type="SUPFAM" id="SSF53649">
    <property type="entry name" value="Alkaline phosphatase-like"/>
    <property type="match status" value="1"/>
</dbReference>
<evidence type="ECO:0000313" key="5">
    <source>
        <dbReference type="EMBL" id="MCF7566922.1"/>
    </source>
</evidence>
<dbReference type="Gene3D" id="3.30.1120.10">
    <property type="match status" value="1"/>
</dbReference>
<sequence>MKTKQSLLKLLLCLVLVIISCKPSNKKDNTKSTAKKDKKPNIVIVFLDDSGFADFSPFAKSDVPTPNVQKLANEGTIFTNFHVPQAICSASRSALLTGCYPGRTKVFGAHGPNARGLETTFPTMGEVFKEAGYKTAIFGKWHCGDQPETRPHARGFDESCGLMYSNDMWKHHPEAPEYWGQFPIKFWKNGEVIIEDVGFDEQKNLTKWYTEHAVDFINRNNKNPFLLYVPHSMPHVPIFTSKAFEGKSGKGVYGDVIMELDWSVGQITKALKKNGLEENTIVIFTSDNGPWIAYGNHAGKTPFREAKATSFEGGTRSACIIKYPKKLKANNKSDKLFVSIDLLPTLCSLTEVHLPKRDIDGKNVWGLISGKPEAKNPHEYYAFSTGKHFESVMSGDGKWKLHLDHNYRTLVEPGNDGAAGKYKNLEMPLSLFNMEQDAYETTNVIEENPEISNILETFAKAHKLKFYND</sequence>
<evidence type="ECO:0000256" key="2">
    <source>
        <dbReference type="ARBA" id="ARBA00022801"/>
    </source>
</evidence>
<dbReference type="GO" id="GO:0004065">
    <property type="term" value="F:arylsulfatase activity"/>
    <property type="evidence" value="ECO:0007669"/>
    <property type="project" value="TreeGrafter"/>
</dbReference>
<dbReference type="PROSITE" id="PS51257">
    <property type="entry name" value="PROKAR_LIPOPROTEIN"/>
    <property type="match status" value="1"/>
</dbReference>
<dbReference type="PANTHER" id="PTHR42693">
    <property type="entry name" value="ARYLSULFATASE FAMILY MEMBER"/>
    <property type="match status" value="1"/>
</dbReference>
<dbReference type="AlphaFoldDB" id="A0AAE3EL90"/>
<evidence type="ECO:0000256" key="3">
    <source>
        <dbReference type="SAM" id="SignalP"/>
    </source>
</evidence>
<protein>
    <submittedName>
        <fullName evidence="5">Sulfatase</fullName>
    </submittedName>
</protein>
<dbReference type="InterPro" id="IPR050738">
    <property type="entry name" value="Sulfatase"/>
</dbReference>
<feature type="chain" id="PRO_5042172654" evidence="3">
    <location>
        <begin position="27"/>
        <end position="469"/>
    </location>
</feature>
<dbReference type="EMBL" id="JAKKDU010000001">
    <property type="protein sequence ID" value="MCF7566922.1"/>
    <property type="molecule type" value="Genomic_DNA"/>
</dbReference>
<reference evidence="5" key="1">
    <citation type="submission" date="2022-01" db="EMBL/GenBank/DDBJ databases">
        <title>Draft genome sequence of Sabulilitoribacter arenilitoris KCTC 52401.</title>
        <authorList>
            <person name="Oh J.-S."/>
        </authorList>
    </citation>
    <scope>NUCLEOTIDE SEQUENCE</scope>
    <source>
        <strain evidence="5">HMF6543</strain>
    </source>
</reference>
<dbReference type="PANTHER" id="PTHR42693:SF53">
    <property type="entry name" value="ENDO-4-O-SULFATASE"/>
    <property type="match status" value="1"/>
</dbReference>
<dbReference type="RefSeq" id="WP_237238283.1">
    <property type="nucleotide sequence ID" value="NZ_JAKKDU010000001.1"/>
</dbReference>
<gene>
    <name evidence="5" type="ORF">L3X37_00900</name>
</gene>
<evidence type="ECO:0000259" key="4">
    <source>
        <dbReference type="Pfam" id="PF00884"/>
    </source>
</evidence>
<dbReference type="InterPro" id="IPR000917">
    <property type="entry name" value="Sulfatase_N"/>
</dbReference>
<proteinExistence type="inferred from homology"/>
<feature type="signal peptide" evidence="3">
    <location>
        <begin position="1"/>
        <end position="26"/>
    </location>
</feature>
<comment type="similarity">
    <text evidence="1">Belongs to the sulfatase family.</text>
</comment>
<keyword evidence="2" id="KW-0378">Hydrolase</keyword>
<dbReference type="Proteomes" id="UP001199795">
    <property type="component" value="Unassembled WGS sequence"/>
</dbReference>
<keyword evidence="6" id="KW-1185">Reference proteome</keyword>
<dbReference type="Gene3D" id="3.40.720.10">
    <property type="entry name" value="Alkaline Phosphatase, subunit A"/>
    <property type="match status" value="1"/>
</dbReference>